<evidence type="ECO:0008006" key="5">
    <source>
        <dbReference type="Google" id="ProtNLM"/>
    </source>
</evidence>
<dbReference type="Proteomes" id="UP001202550">
    <property type="component" value="Unassembled WGS sequence"/>
</dbReference>
<evidence type="ECO:0000313" key="3">
    <source>
        <dbReference type="EMBL" id="MCL1628966.1"/>
    </source>
</evidence>
<dbReference type="InterPro" id="IPR051797">
    <property type="entry name" value="TrmB-like"/>
</dbReference>
<evidence type="ECO:0000259" key="2">
    <source>
        <dbReference type="Pfam" id="PF11495"/>
    </source>
</evidence>
<sequence length="291" mass="32137">MSAKLSGKVSELPAETLASLKRLGFSDYESRIYIDLLRQVSPRTAYEVAKSTGVPRPNTYNTLESLSQRGAVLAVTEGPSRYVAAPPRDLFSSIAEKTAALCSDIGTQLEEIAKPVDDQHVWTLSGEIEVHRKIDTLIRNCRDSLMLKAASDILQMHKPVLAEAGARGVEMLIIVFGPDPEEFTFGPRCRTYIHEANGVRMGSADNLFTLTVDHHEMVTAKVSDTPVAVHTSNTTIVNLAESLVRHDYYMAEIFQKFAPDIDATYGPYLRDLRLGCFTPEQAASFRTKTGQ</sequence>
<feature type="domain" description="Transcription regulator TrmB C-terminal" evidence="2">
    <location>
        <begin position="121"/>
        <end position="223"/>
    </location>
</feature>
<protein>
    <recommendedName>
        <fullName evidence="5">TrmB family transcriptional regulator</fullName>
    </recommendedName>
</protein>
<proteinExistence type="predicted"/>
<dbReference type="EMBL" id="JALZWP010000008">
    <property type="protein sequence ID" value="MCL1628966.1"/>
    <property type="molecule type" value="Genomic_DNA"/>
</dbReference>
<keyword evidence="4" id="KW-1185">Reference proteome</keyword>
<dbReference type="PANTHER" id="PTHR34293:SF1">
    <property type="entry name" value="HTH-TYPE TRANSCRIPTIONAL REGULATOR TRMBL2"/>
    <property type="match status" value="1"/>
</dbReference>
<dbReference type="SUPFAM" id="SSF46785">
    <property type="entry name" value="Winged helix' DNA-binding domain"/>
    <property type="match status" value="1"/>
</dbReference>
<gene>
    <name evidence="3" type="ORF">M3N55_09510</name>
</gene>
<dbReference type="InterPro" id="IPR021586">
    <property type="entry name" value="Tscrpt_reg_TrmB_C"/>
</dbReference>
<dbReference type="Pfam" id="PF11495">
    <property type="entry name" value="Regulator_TrmB"/>
    <property type="match status" value="1"/>
</dbReference>
<dbReference type="CDD" id="cd09124">
    <property type="entry name" value="PLDc_like_TrmB_middle"/>
    <property type="match status" value="1"/>
</dbReference>
<dbReference type="InterPro" id="IPR036388">
    <property type="entry name" value="WH-like_DNA-bd_sf"/>
</dbReference>
<dbReference type="PANTHER" id="PTHR34293">
    <property type="entry name" value="HTH-TYPE TRANSCRIPTIONAL REGULATOR TRMBL2"/>
    <property type="match status" value="1"/>
</dbReference>
<dbReference type="InterPro" id="IPR002831">
    <property type="entry name" value="Tscrpt_reg_TrmB_N"/>
</dbReference>
<organism evidence="3 4">
    <name type="scientific">Roseinatronobacter domitianus</name>
    <dbReference type="NCBI Taxonomy" id="2940293"/>
    <lineage>
        <taxon>Bacteria</taxon>
        <taxon>Pseudomonadati</taxon>
        <taxon>Pseudomonadota</taxon>
        <taxon>Alphaproteobacteria</taxon>
        <taxon>Rhodobacterales</taxon>
        <taxon>Paracoccaceae</taxon>
        <taxon>Roseinatronobacter</taxon>
    </lineage>
</organism>
<feature type="domain" description="Transcription regulator TrmB N-terminal" evidence="1">
    <location>
        <begin position="20"/>
        <end position="87"/>
    </location>
</feature>
<reference evidence="3 4" key="1">
    <citation type="submission" date="2022-05" db="EMBL/GenBank/DDBJ databases">
        <title>Seasonal and diel survey of microbial diversity of the Tyrrhenian coast.</title>
        <authorList>
            <person name="Gattoni G."/>
            <person name="Corral P."/>
        </authorList>
    </citation>
    <scope>NUCLEOTIDE SEQUENCE [LARGE SCALE GENOMIC DNA]</scope>
    <source>
        <strain evidence="3 4">V10</strain>
    </source>
</reference>
<dbReference type="InterPro" id="IPR036390">
    <property type="entry name" value="WH_DNA-bd_sf"/>
</dbReference>
<evidence type="ECO:0000313" key="4">
    <source>
        <dbReference type="Proteomes" id="UP001202550"/>
    </source>
</evidence>
<dbReference type="RefSeq" id="WP_249058298.1">
    <property type="nucleotide sequence ID" value="NZ_JALZWP010000008.1"/>
</dbReference>
<dbReference type="Pfam" id="PF01978">
    <property type="entry name" value="TrmB"/>
    <property type="match status" value="1"/>
</dbReference>
<dbReference type="Gene3D" id="1.10.10.10">
    <property type="entry name" value="Winged helix-like DNA-binding domain superfamily/Winged helix DNA-binding domain"/>
    <property type="match status" value="1"/>
</dbReference>
<evidence type="ECO:0000259" key="1">
    <source>
        <dbReference type="Pfam" id="PF01978"/>
    </source>
</evidence>
<name>A0ABT0M278_9RHOB</name>
<comment type="caution">
    <text evidence="3">The sequence shown here is derived from an EMBL/GenBank/DDBJ whole genome shotgun (WGS) entry which is preliminary data.</text>
</comment>
<accession>A0ABT0M278</accession>